<accession>A0AAU6WI17</accession>
<evidence type="ECO:0000313" key="2">
    <source>
        <dbReference type="Proteomes" id="UP001486888"/>
    </source>
</evidence>
<dbReference type="KEGG" id="gey:QMQ05_03980"/>
<name>A0AAU6WI17_9MICC</name>
<dbReference type="RefSeq" id="WP_345473196.1">
    <property type="nucleotide sequence ID" value="NZ_CP125942.1"/>
</dbReference>
<dbReference type="InterPro" id="IPR032716">
    <property type="entry name" value="ACC_epsilon"/>
</dbReference>
<gene>
    <name evidence="1" type="ORF">QMQ05_03980</name>
</gene>
<dbReference type="GO" id="GO:0004658">
    <property type="term" value="F:propionyl-CoA carboxylase activity"/>
    <property type="evidence" value="ECO:0007669"/>
    <property type="project" value="InterPro"/>
</dbReference>
<dbReference type="GO" id="GO:0003989">
    <property type="term" value="F:acetyl-CoA carboxylase activity"/>
    <property type="evidence" value="ECO:0007669"/>
    <property type="project" value="InterPro"/>
</dbReference>
<dbReference type="AlphaFoldDB" id="A0AAU6WI17"/>
<reference evidence="1 2" key="1">
    <citation type="submission" date="2023-05" db="EMBL/GenBank/DDBJ databases">
        <title>Glutamicibacter sp. B1, complete genome.</title>
        <authorList>
            <person name="Long Y.H."/>
            <person name="Fang T."/>
            <person name="Li X.Y."/>
        </authorList>
    </citation>
    <scope>NUCLEOTIDE SEQUENCE [LARGE SCALE GENOMIC DNA]</scope>
    <source>
        <strain evidence="1 2">B1</strain>
    </source>
</reference>
<evidence type="ECO:0000313" key="1">
    <source>
        <dbReference type="EMBL" id="XAO46698.1"/>
    </source>
</evidence>
<dbReference type="Proteomes" id="UP001486888">
    <property type="component" value="Chromosome"/>
</dbReference>
<protein>
    <submittedName>
        <fullName evidence="1">Acyl-CoA carboxylase subunit epsilon</fullName>
    </submittedName>
</protein>
<keyword evidence="2" id="KW-1185">Reference proteome</keyword>
<dbReference type="Pfam" id="PF13822">
    <property type="entry name" value="ACC_epsilon"/>
    <property type="match status" value="1"/>
</dbReference>
<sequence length="73" mass="8074">MEQEIQTPIAPQIRVTKGNPSAEELAAVTALLCAMSNSPAQQPEENAPAKKRVARLRKRRALTPRLGWTIGRR</sequence>
<organism evidence="1 2">
    <name type="scientific">Glutamicibacter ectropisis</name>
    <dbReference type="NCBI Taxonomy" id="3046593"/>
    <lineage>
        <taxon>Bacteria</taxon>
        <taxon>Bacillati</taxon>
        <taxon>Actinomycetota</taxon>
        <taxon>Actinomycetes</taxon>
        <taxon>Micrococcales</taxon>
        <taxon>Micrococcaceae</taxon>
        <taxon>Glutamicibacter</taxon>
    </lineage>
</organism>
<dbReference type="EMBL" id="CP125942">
    <property type="protein sequence ID" value="XAO46698.1"/>
    <property type="molecule type" value="Genomic_DNA"/>
</dbReference>
<proteinExistence type="predicted"/>